<evidence type="ECO:0000313" key="4">
    <source>
        <dbReference type="EMBL" id="TCN79450.1"/>
    </source>
</evidence>
<evidence type="ECO:0000256" key="2">
    <source>
        <dbReference type="PROSITE-ProRule" id="PRU00335"/>
    </source>
</evidence>
<evidence type="ECO:0000259" key="3">
    <source>
        <dbReference type="PROSITE" id="PS50977"/>
    </source>
</evidence>
<dbReference type="InterPro" id="IPR009057">
    <property type="entry name" value="Homeodomain-like_sf"/>
</dbReference>
<gene>
    <name evidence="4" type="ORF">EDC91_13452</name>
</gene>
<accession>A0A4R2F8V1</accession>
<dbReference type="GO" id="GO:0003677">
    <property type="term" value="F:DNA binding"/>
    <property type="evidence" value="ECO:0007669"/>
    <property type="project" value="UniProtKB-UniRule"/>
</dbReference>
<dbReference type="Proteomes" id="UP000294832">
    <property type="component" value="Unassembled WGS sequence"/>
</dbReference>
<evidence type="ECO:0000256" key="1">
    <source>
        <dbReference type="ARBA" id="ARBA00023125"/>
    </source>
</evidence>
<evidence type="ECO:0000313" key="5">
    <source>
        <dbReference type="Proteomes" id="UP000294832"/>
    </source>
</evidence>
<name>A0A4R2F8V1_9GAMM</name>
<dbReference type="OrthoDB" id="9151800at2"/>
<dbReference type="PROSITE" id="PS50977">
    <property type="entry name" value="HTH_TETR_2"/>
    <property type="match status" value="1"/>
</dbReference>
<dbReference type="RefSeq" id="WP_133040258.1">
    <property type="nucleotide sequence ID" value="NZ_SLWF01000034.1"/>
</dbReference>
<keyword evidence="1 2" id="KW-0238">DNA-binding</keyword>
<dbReference type="SUPFAM" id="SSF46689">
    <property type="entry name" value="Homeodomain-like"/>
    <property type="match status" value="1"/>
</dbReference>
<feature type="DNA-binding region" description="H-T-H motif" evidence="2">
    <location>
        <begin position="29"/>
        <end position="48"/>
    </location>
</feature>
<protein>
    <submittedName>
        <fullName evidence="4">TetR family transcriptional regulator</fullName>
    </submittedName>
</protein>
<proteinExistence type="predicted"/>
<keyword evidence="5" id="KW-1185">Reference proteome</keyword>
<reference evidence="4 5" key="1">
    <citation type="submission" date="2019-03" db="EMBL/GenBank/DDBJ databases">
        <title>Freshwater and sediment microbial communities from various areas in North America, analyzing microbe dynamics in response to fracking.</title>
        <authorList>
            <person name="Lamendella R."/>
        </authorList>
    </citation>
    <scope>NUCLEOTIDE SEQUENCE [LARGE SCALE GENOMIC DNA]</scope>
    <source>
        <strain evidence="4 5">74A</strain>
    </source>
</reference>
<dbReference type="Gene3D" id="1.10.357.10">
    <property type="entry name" value="Tetracycline Repressor, domain 2"/>
    <property type="match status" value="1"/>
</dbReference>
<dbReference type="AlphaFoldDB" id="A0A4R2F8V1"/>
<sequence>MIRDKQKTQEKMVAAVGYILARDGFSKFGVNSVSRQAKVDKALIYRYFGGLPGLLRAYGNSIDFWPSLDEIIGDIEVFKQKNIGEKMAELLVQFARAMRRRPMTLEIMAWELVEHNELTQLLADVREQWVEKFFQRFSDEISATNLDVAATSALFGAAINYLLIRGRNTHIFNKIAIDSDLGWQRLEAALTEMCLRCFISA</sequence>
<dbReference type="InterPro" id="IPR001647">
    <property type="entry name" value="HTH_TetR"/>
</dbReference>
<dbReference type="EMBL" id="SLWF01000034">
    <property type="protein sequence ID" value="TCN79450.1"/>
    <property type="molecule type" value="Genomic_DNA"/>
</dbReference>
<organism evidence="4 5">
    <name type="scientific">Shewanella fodinae</name>
    <dbReference type="NCBI Taxonomy" id="552357"/>
    <lineage>
        <taxon>Bacteria</taxon>
        <taxon>Pseudomonadati</taxon>
        <taxon>Pseudomonadota</taxon>
        <taxon>Gammaproteobacteria</taxon>
        <taxon>Alteromonadales</taxon>
        <taxon>Shewanellaceae</taxon>
        <taxon>Shewanella</taxon>
    </lineage>
</organism>
<feature type="domain" description="HTH tetR-type" evidence="3">
    <location>
        <begin position="6"/>
        <end position="66"/>
    </location>
</feature>
<comment type="caution">
    <text evidence="4">The sequence shown here is derived from an EMBL/GenBank/DDBJ whole genome shotgun (WGS) entry which is preliminary data.</text>
</comment>